<feature type="domain" description="Crinkler effector protein N-terminal" evidence="4">
    <location>
        <begin position="3"/>
        <end position="108"/>
    </location>
</feature>
<evidence type="ECO:0000313" key="5">
    <source>
        <dbReference type="EMBL" id="KIK08898.1"/>
    </source>
</evidence>
<evidence type="ECO:0000256" key="2">
    <source>
        <dbReference type="ARBA" id="ARBA00004613"/>
    </source>
</evidence>
<dbReference type="AlphaFoldDB" id="A0A0C9YLH4"/>
<dbReference type="OrthoDB" id="2987445at2759"/>
<keyword evidence="3" id="KW-0964">Secreted</keyword>
<accession>A0A0C9YLH4</accession>
<comment type="subcellular location">
    <subcellularLocation>
        <location evidence="1">Host cell</location>
    </subcellularLocation>
    <subcellularLocation>
        <location evidence="2">Secreted</location>
    </subcellularLocation>
</comment>
<dbReference type="Pfam" id="PF20147">
    <property type="entry name" value="Crinkler"/>
    <property type="match status" value="1"/>
</dbReference>
<evidence type="ECO:0000313" key="6">
    <source>
        <dbReference type="Proteomes" id="UP000054477"/>
    </source>
</evidence>
<evidence type="ECO:0000259" key="4">
    <source>
        <dbReference type="Pfam" id="PF20147"/>
    </source>
</evidence>
<dbReference type="GO" id="GO:0005576">
    <property type="term" value="C:extracellular region"/>
    <property type="evidence" value="ECO:0007669"/>
    <property type="project" value="UniProtKB-SubCell"/>
</dbReference>
<evidence type="ECO:0000256" key="3">
    <source>
        <dbReference type="ARBA" id="ARBA00022525"/>
    </source>
</evidence>
<sequence>MSLRLRCLIEGEDIVFPVNAVFDDEVSDLKDKIKKKCAVTLEGVDAHHLELWKPKELDSIAAKPSNTLIQRIRLLDFSNFTDKLEPADSVFSIFPTEPPRDYIHIIVKVLHTSE</sequence>
<dbReference type="GO" id="GO:0043657">
    <property type="term" value="C:host cell"/>
    <property type="evidence" value="ECO:0007669"/>
    <property type="project" value="UniProtKB-SubCell"/>
</dbReference>
<protein>
    <recommendedName>
        <fullName evidence="4">Crinkler effector protein N-terminal domain-containing protein</fullName>
    </recommendedName>
</protein>
<reference evidence="6" key="2">
    <citation type="submission" date="2015-01" db="EMBL/GenBank/DDBJ databases">
        <title>Evolutionary Origins and Diversification of the Mycorrhizal Mutualists.</title>
        <authorList>
            <consortium name="DOE Joint Genome Institute"/>
            <consortium name="Mycorrhizal Genomics Consortium"/>
            <person name="Kohler A."/>
            <person name="Kuo A."/>
            <person name="Nagy L.G."/>
            <person name="Floudas D."/>
            <person name="Copeland A."/>
            <person name="Barry K.W."/>
            <person name="Cichocki N."/>
            <person name="Veneault-Fourrey C."/>
            <person name="LaButti K."/>
            <person name="Lindquist E.A."/>
            <person name="Lipzen A."/>
            <person name="Lundell T."/>
            <person name="Morin E."/>
            <person name="Murat C."/>
            <person name="Riley R."/>
            <person name="Ohm R."/>
            <person name="Sun H."/>
            <person name="Tunlid A."/>
            <person name="Henrissat B."/>
            <person name="Grigoriev I.V."/>
            <person name="Hibbett D.S."/>
            <person name="Martin F."/>
        </authorList>
    </citation>
    <scope>NUCLEOTIDE SEQUENCE [LARGE SCALE GENOMIC DNA]</scope>
    <source>
        <strain evidence="6">LaAM-08-1</strain>
    </source>
</reference>
<dbReference type="Proteomes" id="UP000054477">
    <property type="component" value="Unassembled WGS sequence"/>
</dbReference>
<reference evidence="5 6" key="1">
    <citation type="submission" date="2014-04" db="EMBL/GenBank/DDBJ databases">
        <authorList>
            <consortium name="DOE Joint Genome Institute"/>
            <person name="Kuo A."/>
            <person name="Kohler A."/>
            <person name="Nagy L.G."/>
            <person name="Floudas D."/>
            <person name="Copeland A."/>
            <person name="Barry K.W."/>
            <person name="Cichocki N."/>
            <person name="Veneault-Fourrey C."/>
            <person name="LaButti K."/>
            <person name="Lindquist E.A."/>
            <person name="Lipzen A."/>
            <person name="Lundell T."/>
            <person name="Morin E."/>
            <person name="Murat C."/>
            <person name="Sun H."/>
            <person name="Tunlid A."/>
            <person name="Henrissat B."/>
            <person name="Grigoriev I.V."/>
            <person name="Hibbett D.S."/>
            <person name="Martin F."/>
            <person name="Nordberg H.P."/>
            <person name="Cantor M.N."/>
            <person name="Hua S.X."/>
        </authorList>
    </citation>
    <scope>NUCLEOTIDE SEQUENCE [LARGE SCALE GENOMIC DNA]</scope>
    <source>
        <strain evidence="5 6">LaAM-08-1</strain>
    </source>
</reference>
<dbReference type="InterPro" id="IPR045379">
    <property type="entry name" value="Crinkler_N"/>
</dbReference>
<keyword evidence="6" id="KW-1185">Reference proteome</keyword>
<dbReference type="HOGENOM" id="CLU_142346_0_0_1"/>
<gene>
    <name evidence="5" type="ORF">K443DRAFT_495753</name>
</gene>
<proteinExistence type="predicted"/>
<evidence type="ECO:0000256" key="1">
    <source>
        <dbReference type="ARBA" id="ARBA00004340"/>
    </source>
</evidence>
<organism evidence="5 6">
    <name type="scientific">Laccaria amethystina LaAM-08-1</name>
    <dbReference type="NCBI Taxonomy" id="1095629"/>
    <lineage>
        <taxon>Eukaryota</taxon>
        <taxon>Fungi</taxon>
        <taxon>Dikarya</taxon>
        <taxon>Basidiomycota</taxon>
        <taxon>Agaricomycotina</taxon>
        <taxon>Agaricomycetes</taxon>
        <taxon>Agaricomycetidae</taxon>
        <taxon>Agaricales</taxon>
        <taxon>Agaricineae</taxon>
        <taxon>Hydnangiaceae</taxon>
        <taxon>Laccaria</taxon>
    </lineage>
</organism>
<dbReference type="EMBL" id="KN838540">
    <property type="protein sequence ID" value="KIK08898.1"/>
    <property type="molecule type" value="Genomic_DNA"/>
</dbReference>
<name>A0A0C9YLH4_9AGAR</name>